<name>A0ABW5C911_9PROT</name>
<feature type="transmembrane region" description="Helical" evidence="1">
    <location>
        <begin position="246"/>
        <end position="267"/>
    </location>
</feature>
<dbReference type="EMBL" id="JBHUIY010000013">
    <property type="protein sequence ID" value="MFD2233804.1"/>
    <property type="molecule type" value="Genomic_DNA"/>
</dbReference>
<feature type="transmembrane region" description="Helical" evidence="1">
    <location>
        <begin position="103"/>
        <end position="128"/>
    </location>
</feature>
<evidence type="ECO:0008006" key="4">
    <source>
        <dbReference type="Google" id="ProtNLM"/>
    </source>
</evidence>
<keyword evidence="1" id="KW-0472">Membrane</keyword>
<evidence type="ECO:0000313" key="3">
    <source>
        <dbReference type="Proteomes" id="UP001597296"/>
    </source>
</evidence>
<organism evidence="2 3">
    <name type="scientific">Phaeospirillum tilakii</name>
    <dbReference type="NCBI Taxonomy" id="741673"/>
    <lineage>
        <taxon>Bacteria</taxon>
        <taxon>Pseudomonadati</taxon>
        <taxon>Pseudomonadota</taxon>
        <taxon>Alphaproteobacteria</taxon>
        <taxon>Rhodospirillales</taxon>
        <taxon>Rhodospirillaceae</taxon>
        <taxon>Phaeospirillum</taxon>
    </lineage>
</organism>
<proteinExistence type="predicted"/>
<keyword evidence="3" id="KW-1185">Reference proteome</keyword>
<dbReference type="RefSeq" id="WP_377315704.1">
    <property type="nucleotide sequence ID" value="NZ_JBHUIY010000013.1"/>
</dbReference>
<comment type="caution">
    <text evidence="2">The sequence shown here is derived from an EMBL/GenBank/DDBJ whole genome shotgun (WGS) entry which is preliminary data.</text>
</comment>
<sequence length="317" mass="32133">MTGTVGIALAAGLLSALMFLSLSEGLAIGLLLTYLAPLPLLMAGLARGAAMAVLAGAAACLAIALVSGGLAALPFGLAVVAPVAVIVRQALLWRTDGSGAVEWYPPGLLLGWLSAMAVTLIGLGAALISGQAGLGSGGLERWIAASVGHGLDLLAPTLDAPQRQAVADGWVPLFLALVGGSWLVMILVNTILAQGLLARWGHNRRPTPAYARELDLPTWLGGLLVAAAAAGALAEGDFAYLGRNVAVVVLVPFALSGLAAVHLWAAARPNARMILVAVYGVVFLASAWVLLPIAGLGLVRFVTRFRPAGDSGGGKEK</sequence>
<accession>A0ABW5C911</accession>
<gene>
    <name evidence="2" type="ORF">ACFSNB_08305</name>
</gene>
<protein>
    <recommendedName>
        <fullName evidence="4">Membrane protein DUF2232</fullName>
    </recommendedName>
</protein>
<dbReference type="Proteomes" id="UP001597296">
    <property type="component" value="Unassembled WGS sequence"/>
</dbReference>
<feature type="transmembrane region" description="Helical" evidence="1">
    <location>
        <begin position="173"/>
        <end position="196"/>
    </location>
</feature>
<feature type="transmembrane region" description="Helical" evidence="1">
    <location>
        <begin position="72"/>
        <end position="91"/>
    </location>
</feature>
<evidence type="ECO:0000313" key="2">
    <source>
        <dbReference type="EMBL" id="MFD2233804.1"/>
    </source>
</evidence>
<feature type="transmembrane region" description="Helical" evidence="1">
    <location>
        <begin position="273"/>
        <end position="299"/>
    </location>
</feature>
<keyword evidence="1" id="KW-0812">Transmembrane</keyword>
<reference evidence="3" key="1">
    <citation type="journal article" date="2019" name="Int. J. Syst. Evol. Microbiol.">
        <title>The Global Catalogue of Microorganisms (GCM) 10K type strain sequencing project: providing services to taxonomists for standard genome sequencing and annotation.</title>
        <authorList>
            <consortium name="The Broad Institute Genomics Platform"/>
            <consortium name="The Broad Institute Genome Sequencing Center for Infectious Disease"/>
            <person name="Wu L."/>
            <person name="Ma J."/>
        </authorList>
    </citation>
    <scope>NUCLEOTIDE SEQUENCE [LARGE SCALE GENOMIC DNA]</scope>
    <source>
        <strain evidence="3">KCTC 15012</strain>
    </source>
</reference>
<feature type="transmembrane region" description="Helical" evidence="1">
    <location>
        <begin position="216"/>
        <end position="234"/>
    </location>
</feature>
<keyword evidence="1" id="KW-1133">Transmembrane helix</keyword>
<evidence type="ECO:0000256" key="1">
    <source>
        <dbReference type="SAM" id="Phobius"/>
    </source>
</evidence>
<feature type="transmembrane region" description="Helical" evidence="1">
    <location>
        <begin position="41"/>
        <end position="65"/>
    </location>
</feature>